<organism evidence="1 2">
    <name type="scientific">Colletotrichum cuscutae</name>
    <dbReference type="NCBI Taxonomy" id="1209917"/>
    <lineage>
        <taxon>Eukaryota</taxon>
        <taxon>Fungi</taxon>
        <taxon>Dikarya</taxon>
        <taxon>Ascomycota</taxon>
        <taxon>Pezizomycotina</taxon>
        <taxon>Sordariomycetes</taxon>
        <taxon>Hypocreomycetidae</taxon>
        <taxon>Glomerellales</taxon>
        <taxon>Glomerellaceae</taxon>
        <taxon>Colletotrichum</taxon>
        <taxon>Colletotrichum acutatum species complex</taxon>
    </lineage>
</organism>
<dbReference type="EMBL" id="MPDP01000090">
    <property type="protein sequence ID" value="KAK1482530.1"/>
    <property type="molecule type" value="Genomic_DNA"/>
</dbReference>
<name>A0AAI9VG33_9PEZI</name>
<evidence type="ECO:0000313" key="1">
    <source>
        <dbReference type="EMBL" id="KAK1482530.1"/>
    </source>
</evidence>
<protein>
    <submittedName>
        <fullName evidence="1">Uncharacterized protein</fullName>
    </submittedName>
</protein>
<proteinExistence type="predicted"/>
<gene>
    <name evidence="1" type="ORF">CCUS01_04143</name>
</gene>
<comment type="caution">
    <text evidence="1">The sequence shown here is derived from an EMBL/GenBank/DDBJ whole genome shotgun (WGS) entry which is preliminary data.</text>
</comment>
<accession>A0AAI9VG33</accession>
<dbReference type="AlphaFoldDB" id="A0AAI9VG33"/>
<dbReference type="Proteomes" id="UP001239213">
    <property type="component" value="Unassembled WGS sequence"/>
</dbReference>
<keyword evidence="2" id="KW-1185">Reference proteome</keyword>
<sequence>MTLHHSSWPQITLYGLKSPFIVSYHSSRSYQRIVKDASILLDSSHRPWAQELASIRTTSLPQSARNCVFLYLNETRKLSFPGFIASEHLCFCP</sequence>
<evidence type="ECO:0000313" key="2">
    <source>
        <dbReference type="Proteomes" id="UP001239213"/>
    </source>
</evidence>
<reference evidence="1" key="1">
    <citation type="submission" date="2016-11" db="EMBL/GenBank/DDBJ databases">
        <title>The genome sequence of Colletotrichum cuscutae.</title>
        <authorList>
            <person name="Baroncelli R."/>
        </authorList>
    </citation>
    <scope>NUCLEOTIDE SEQUENCE</scope>
    <source>
        <strain evidence="1">IMI 304802</strain>
    </source>
</reference>